<dbReference type="PANTHER" id="PTHR33284:SF1">
    <property type="entry name" value="RIBOSOMAL PROTEIN L25_GLN-TRNA SYNTHETASE, ANTI-CODON-BINDING DOMAIN-CONTAINING PROTEIN"/>
    <property type="match status" value="1"/>
</dbReference>
<evidence type="ECO:0000256" key="3">
    <source>
        <dbReference type="ARBA" id="ARBA00022980"/>
    </source>
</evidence>
<dbReference type="GO" id="GO:0006412">
    <property type="term" value="P:translation"/>
    <property type="evidence" value="ECO:0007669"/>
    <property type="project" value="UniProtKB-UniRule"/>
</dbReference>
<dbReference type="InterPro" id="IPR020056">
    <property type="entry name" value="Rbsml_bL25/Gln-tRNA_synth_N"/>
</dbReference>
<keyword evidence="4 5" id="KW-0687">Ribonucleoprotein</keyword>
<dbReference type="InterPro" id="IPR029751">
    <property type="entry name" value="Ribosomal_L25_dom"/>
</dbReference>
<dbReference type="GO" id="GO:0003735">
    <property type="term" value="F:structural constituent of ribosome"/>
    <property type="evidence" value="ECO:0007669"/>
    <property type="project" value="InterPro"/>
</dbReference>
<dbReference type="Pfam" id="PF01386">
    <property type="entry name" value="Ribosomal_L25p"/>
    <property type="match status" value="1"/>
</dbReference>
<reference evidence="9 10" key="1">
    <citation type="submission" date="2016-11" db="EMBL/GenBank/DDBJ databases">
        <authorList>
            <person name="Jaros S."/>
            <person name="Januszkiewicz K."/>
            <person name="Wedrychowicz H."/>
        </authorList>
    </citation>
    <scope>NUCLEOTIDE SEQUENCE [LARGE SCALE GENOMIC DNA]</scope>
    <source>
        <strain evidence="9 10">DSM 8605</strain>
    </source>
</reference>
<comment type="function">
    <text evidence="5">This is one of the proteins that binds to the 5S RNA in the ribosome where it forms part of the central protuberance.</text>
</comment>
<dbReference type="Proteomes" id="UP000184447">
    <property type="component" value="Unassembled WGS sequence"/>
</dbReference>
<sequence length="212" mass="23597">METIKCEQRTKTAHHSAKRERNDGKLPGIIYGHGNKGVLISMDKQEISKEIATQGQHAFLKVDISGDIHTAFIKEIQKEPVTHQLIHIDLQEVSSKDKIQTEVPIVISGEGSVVSKGGILQRERDSVKIKCTADNIPKSFNVDASTLNVGDVFRVADLEVAEEISFNLDLDSVLFSVNYINNKVEEEVNDTSKEIKSIVKDEEKAVKKEEMA</sequence>
<dbReference type="InterPro" id="IPR037121">
    <property type="entry name" value="Ribosomal_bL25_C"/>
</dbReference>
<keyword evidence="2 5" id="KW-0694">RNA-binding</keyword>
<dbReference type="PANTHER" id="PTHR33284">
    <property type="entry name" value="RIBOSOMAL PROTEIN L25/GLN-TRNA SYNTHETASE, ANTI-CODON-BINDING DOMAIN-CONTAINING PROTEIN"/>
    <property type="match status" value="1"/>
</dbReference>
<dbReference type="InterPro" id="IPR011035">
    <property type="entry name" value="Ribosomal_bL25/Gln-tRNA_synth"/>
</dbReference>
<dbReference type="EMBL" id="FQXM01000004">
    <property type="protein sequence ID" value="SHH39659.1"/>
    <property type="molecule type" value="Genomic_DNA"/>
</dbReference>
<dbReference type="GO" id="GO:0008097">
    <property type="term" value="F:5S rRNA binding"/>
    <property type="evidence" value="ECO:0007669"/>
    <property type="project" value="InterPro"/>
</dbReference>
<keyword evidence="3 5" id="KW-0689">Ribosomal protein</keyword>
<dbReference type="OrthoDB" id="9790002at2"/>
<evidence type="ECO:0000256" key="4">
    <source>
        <dbReference type="ARBA" id="ARBA00023274"/>
    </source>
</evidence>
<dbReference type="Pfam" id="PF14693">
    <property type="entry name" value="Ribosomal_TL5_C"/>
    <property type="match status" value="1"/>
</dbReference>
<protein>
    <recommendedName>
        <fullName evidence="5">Large ribosomal subunit protein bL25</fullName>
    </recommendedName>
    <alternativeName>
        <fullName evidence="5">General stress protein CTC</fullName>
    </alternativeName>
</protein>
<evidence type="ECO:0000256" key="5">
    <source>
        <dbReference type="HAMAP-Rule" id="MF_01334"/>
    </source>
</evidence>
<dbReference type="CDD" id="cd00495">
    <property type="entry name" value="Ribosomal_L25_TL5_CTC"/>
    <property type="match status" value="1"/>
</dbReference>
<organism evidence="9 10">
    <name type="scientific">Clostridium grantii DSM 8605</name>
    <dbReference type="NCBI Taxonomy" id="1121316"/>
    <lineage>
        <taxon>Bacteria</taxon>
        <taxon>Bacillati</taxon>
        <taxon>Bacillota</taxon>
        <taxon>Clostridia</taxon>
        <taxon>Eubacteriales</taxon>
        <taxon>Clostridiaceae</taxon>
        <taxon>Clostridium</taxon>
    </lineage>
</organism>
<comment type="subunit">
    <text evidence="5">Part of the 50S ribosomal subunit; part of the 5S rRNA/L5/L18/L25 subcomplex. Contacts the 5S rRNA. Binds to the 5S rRNA independently of L5 and L18.</text>
</comment>
<dbReference type="InterPro" id="IPR020057">
    <property type="entry name" value="Ribosomal_bL25_b-dom"/>
</dbReference>
<dbReference type="GO" id="GO:0022625">
    <property type="term" value="C:cytosolic large ribosomal subunit"/>
    <property type="evidence" value="ECO:0007669"/>
    <property type="project" value="TreeGrafter"/>
</dbReference>
<feature type="domain" description="Large ribosomal subunit protein bL25 beta" evidence="8">
    <location>
        <begin position="98"/>
        <end position="178"/>
    </location>
</feature>
<keyword evidence="10" id="KW-1185">Reference proteome</keyword>
<comment type="similarity">
    <text evidence="5">Belongs to the bacterial ribosomal protein bL25 family. CTC subfamily.</text>
</comment>
<dbReference type="InterPro" id="IPR020930">
    <property type="entry name" value="Ribosomal_uL5_bac-type"/>
</dbReference>
<dbReference type="NCBIfam" id="TIGR00731">
    <property type="entry name" value="bL25_bact_ctc"/>
    <property type="match status" value="1"/>
</dbReference>
<evidence type="ECO:0000313" key="9">
    <source>
        <dbReference type="EMBL" id="SHH39659.1"/>
    </source>
</evidence>
<dbReference type="RefSeq" id="WP_073337345.1">
    <property type="nucleotide sequence ID" value="NZ_FQXM01000004.1"/>
</dbReference>
<evidence type="ECO:0000259" key="7">
    <source>
        <dbReference type="Pfam" id="PF01386"/>
    </source>
</evidence>
<evidence type="ECO:0000256" key="1">
    <source>
        <dbReference type="ARBA" id="ARBA00022730"/>
    </source>
</evidence>
<dbReference type="SUPFAM" id="SSF50715">
    <property type="entry name" value="Ribosomal protein L25-like"/>
    <property type="match status" value="1"/>
</dbReference>
<gene>
    <name evidence="5" type="primary">rplY</name>
    <name evidence="5" type="synonym">ctc</name>
    <name evidence="9" type="ORF">SAMN02745207_01018</name>
</gene>
<dbReference type="HAMAP" id="MF_01334">
    <property type="entry name" value="Ribosomal_bL25_CTC"/>
    <property type="match status" value="1"/>
</dbReference>
<dbReference type="AlphaFoldDB" id="A0A1M5SM95"/>
<feature type="region of interest" description="Disordered" evidence="6">
    <location>
        <begin position="1"/>
        <end position="27"/>
    </location>
</feature>
<evidence type="ECO:0000256" key="2">
    <source>
        <dbReference type="ARBA" id="ARBA00022884"/>
    </source>
</evidence>
<dbReference type="Gene3D" id="2.40.240.10">
    <property type="entry name" value="Ribosomal Protein L25, Chain P"/>
    <property type="match status" value="1"/>
</dbReference>
<keyword evidence="1 5" id="KW-0699">rRNA-binding</keyword>
<feature type="compositionally biased region" description="Basic and acidic residues" evidence="6">
    <location>
        <begin position="1"/>
        <end position="10"/>
    </location>
</feature>
<evidence type="ECO:0000259" key="8">
    <source>
        <dbReference type="Pfam" id="PF14693"/>
    </source>
</evidence>
<feature type="domain" description="Large ribosomal subunit protein bL25 L25" evidence="7">
    <location>
        <begin position="4"/>
        <end position="90"/>
    </location>
</feature>
<name>A0A1M5SM95_9CLOT</name>
<evidence type="ECO:0000313" key="10">
    <source>
        <dbReference type="Proteomes" id="UP000184447"/>
    </source>
</evidence>
<accession>A0A1M5SM95</accession>
<dbReference type="Gene3D" id="2.170.120.20">
    <property type="entry name" value="Ribosomal protein L25, beta domain"/>
    <property type="match status" value="1"/>
</dbReference>
<dbReference type="STRING" id="1121316.SAMN02745207_01018"/>
<evidence type="ECO:0000256" key="6">
    <source>
        <dbReference type="SAM" id="MobiDB-lite"/>
    </source>
</evidence>
<dbReference type="InterPro" id="IPR001021">
    <property type="entry name" value="Ribosomal_bL25_long"/>
</dbReference>
<proteinExistence type="inferred from homology"/>